<feature type="domain" description="UDP-N-acetylglucosamine 2-epimerase" evidence="1">
    <location>
        <begin position="28"/>
        <end position="352"/>
    </location>
</feature>
<name>A0A0F9N7N6_9ZZZZ</name>
<dbReference type="InterPro" id="IPR003331">
    <property type="entry name" value="UDP_GlcNAc_Epimerase_2_dom"/>
</dbReference>
<reference evidence="2" key="1">
    <citation type="journal article" date="2015" name="Nature">
        <title>Complex archaea that bridge the gap between prokaryotes and eukaryotes.</title>
        <authorList>
            <person name="Spang A."/>
            <person name="Saw J.H."/>
            <person name="Jorgensen S.L."/>
            <person name="Zaremba-Niedzwiedzka K."/>
            <person name="Martijn J."/>
            <person name="Lind A.E."/>
            <person name="van Eijk R."/>
            <person name="Schleper C."/>
            <person name="Guy L."/>
            <person name="Ettema T.J."/>
        </authorList>
    </citation>
    <scope>NUCLEOTIDE SEQUENCE</scope>
</reference>
<dbReference type="AlphaFoldDB" id="A0A0F9N7N6"/>
<dbReference type="NCBIfam" id="TIGR00236">
    <property type="entry name" value="wecB"/>
    <property type="match status" value="1"/>
</dbReference>
<accession>A0A0F9N7N6</accession>
<evidence type="ECO:0000313" key="2">
    <source>
        <dbReference type="EMBL" id="KKN13904.1"/>
    </source>
</evidence>
<comment type="caution">
    <text evidence="2">The sequence shown here is derived from an EMBL/GenBank/DDBJ whole genome shotgun (WGS) entry which is preliminary data.</text>
</comment>
<dbReference type="CDD" id="cd03786">
    <property type="entry name" value="GTB_UDP-GlcNAc_2-Epimerase"/>
    <property type="match status" value="1"/>
</dbReference>
<dbReference type="EMBL" id="LAZR01003872">
    <property type="protein sequence ID" value="KKN13904.1"/>
    <property type="molecule type" value="Genomic_DNA"/>
</dbReference>
<dbReference type="Pfam" id="PF02350">
    <property type="entry name" value="Epimerase_2"/>
    <property type="match status" value="1"/>
</dbReference>
<sequence>MDTIMTILGTRPEVIRLSRIIPKLDKVCNHILVHTEQNYDKNLNEIFFQELGIRLPNYYMKAKGSLGEQIAIIMKETEKVIEKYKPDKILILGDTNSGLSTYIAERMGVPVYHMEAGNRCYDKRVPEEINRRLIDHISTMNFPYTPSSRENLLREGIDHKKIIVSGNPINEVLNCYKDKILGSKILEKLNLTKGNYFLATFHRAETVDNWKRLQEVLIGLETIAEKYKVSVVCSIHPRTRSKVDDINTPKGLIFLEPVGFFDFVNLEKHAKVILSDSGTVCEEACILRVPHVIMRDSTERPETVRVGASVISKVSSIGIVKATELIINSSTEWEIPDGYKDLNVSDKIVKYLLGE</sequence>
<gene>
    <name evidence="2" type="ORF">LCGC14_1001730</name>
</gene>
<dbReference type="PANTHER" id="PTHR43174:SF1">
    <property type="entry name" value="UDP-N-ACETYLGLUCOSAMINE 2-EPIMERASE"/>
    <property type="match status" value="1"/>
</dbReference>
<proteinExistence type="predicted"/>
<protein>
    <recommendedName>
        <fullName evidence="1">UDP-N-acetylglucosamine 2-epimerase domain-containing protein</fullName>
    </recommendedName>
</protein>
<dbReference type="PANTHER" id="PTHR43174">
    <property type="entry name" value="UDP-N-ACETYLGLUCOSAMINE 2-EPIMERASE"/>
    <property type="match status" value="1"/>
</dbReference>
<dbReference type="Gene3D" id="3.40.50.2000">
    <property type="entry name" value="Glycogen Phosphorylase B"/>
    <property type="match status" value="2"/>
</dbReference>
<evidence type="ECO:0000259" key="1">
    <source>
        <dbReference type="Pfam" id="PF02350"/>
    </source>
</evidence>
<dbReference type="SUPFAM" id="SSF53756">
    <property type="entry name" value="UDP-Glycosyltransferase/glycogen phosphorylase"/>
    <property type="match status" value="1"/>
</dbReference>
<dbReference type="InterPro" id="IPR029767">
    <property type="entry name" value="WecB-like"/>
</dbReference>
<organism evidence="2">
    <name type="scientific">marine sediment metagenome</name>
    <dbReference type="NCBI Taxonomy" id="412755"/>
    <lineage>
        <taxon>unclassified sequences</taxon>
        <taxon>metagenomes</taxon>
        <taxon>ecological metagenomes</taxon>
    </lineage>
</organism>